<evidence type="ECO:0000256" key="11">
    <source>
        <dbReference type="ARBA" id="ARBA00022692"/>
    </source>
</evidence>
<evidence type="ECO:0000256" key="8">
    <source>
        <dbReference type="ARBA" id="ARBA00012396"/>
    </source>
</evidence>
<evidence type="ECO:0000256" key="9">
    <source>
        <dbReference type="ARBA" id="ARBA00018909"/>
    </source>
</evidence>
<dbReference type="PANTHER" id="PTHR31480">
    <property type="entry name" value="BIFUNCTIONAL LYCOPENE CYCLASE/PHYTOENE SYNTHASE"/>
    <property type="match status" value="1"/>
</dbReference>
<evidence type="ECO:0000256" key="1">
    <source>
        <dbReference type="ARBA" id="ARBA00001805"/>
    </source>
</evidence>
<evidence type="ECO:0000256" key="14">
    <source>
        <dbReference type="ARBA" id="ARBA00023136"/>
    </source>
</evidence>
<feature type="transmembrane region" description="Helical" evidence="19">
    <location>
        <begin position="174"/>
        <end position="201"/>
    </location>
</feature>
<dbReference type="GO" id="GO:0016020">
    <property type="term" value="C:membrane"/>
    <property type="evidence" value="ECO:0007669"/>
    <property type="project" value="UniProtKB-SubCell"/>
</dbReference>
<organism evidence="20 21">
    <name type="scientific">Mucor plumbeus</name>
    <dbReference type="NCBI Taxonomy" id="97098"/>
    <lineage>
        <taxon>Eukaryota</taxon>
        <taxon>Fungi</taxon>
        <taxon>Fungi incertae sedis</taxon>
        <taxon>Mucoromycota</taxon>
        <taxon>Mucoromycotina</taxon>
        <taxon>Mucoromycetes</taxon>
        <taxon>Mucorales</taxon>
        <taxon>Mucorineae</taxon>
        <taxon>Mucoraceae</taxon>
        <taxon>Mucor</taxon>
    </lineage>
</organism>
<dbReference type="AlphaFoldDB" id="A0A8H7RIZ6"/>
<dbReference type="InterPro" id="IPR044843">
    <property type="entry name" value="Trans_IPPS_bact-type"/>
</dbReference>
<feature type="transmembrane region" description="Helical" evidence="19">
    <location>
        <begin position="117"/>
        <end position="137"/>
    </location>
</feature>
<evidence type="ECO:0000256" key="5">
    <source>
        <dbReference type="ARBA" id="ARBA00008247"/>
    </source>
</evidence>
<feature type="transmembrane region" description="Helical" evidence="19">
    <location>
        <begin position="221"/>
        <end position="247"/>
    </location>
</feature>
<dbReference type="Pfam" id="PF00494">
    <property type="entry name" value="SQS_PSY"/>
    <property type="match status" value="1"/>
</dbReference>
<accession>A0A8H7RIZ6</accession>
<evidence type="ECO:0000313" key="21">
    <source>
        <dbReference type="Proteomes" id="UP000650833"/>
    </source>
</evidence>
<evidence type="ECO:0000256" key="10">
    <source>
        <dbReference type="ARBA" id="ARBA00022679"/>
    </source>
</evidence>
<evidence type="ECO:0000256" key="17">
    <source>
        <dbReference type="ARBA" id="ARBA00029313"/>
    </source>
</evidence>
<comment type="similarity">
    <text evidence="5">In the N-terminal section; belongs to the lycopene beta-cyclase family.</text>
</comment>
<dbReference type="GO" id="GO:0016872">
    <property type="term" value="F:intramolecular lyase activity"/>
    <property type="evidence" value="ECO:0007669"/>
    <property type="project" value="InterPro"/>
</dbReference>
<comment type="pathway">
    <text evidence="3">Carotenoid biosynthesis; beta-carotene biosynthesis.</text>
</comment>
<keyword evidence="12" id="KW-0125">Carotenoid biosynthesis</keyword>
<sequence length="606" mass="69442">MVLTYMEVHLYYTLPMLGLLSWLSKPYYTSNDSLKFKFLTLIAFTTASVWDNYIVYHNAWSYCPTCVTAVIGYIPLEEYMFFIIMTLLTVAFTNLIMRWHLHSFFIKPETPILQSILVRFIPITGLLITAYKAWYLAVPGKSLFYGSCILWYACPVLALLWFGAGEYMLRRPLAVFVSIALPTLFLCWVDVVAIGAGTWDISLATSTGKFVVPHLPVEEFMFFALINTVLVFGTCAIDRTMAILHLFRKKNPYQSKYQQTEKTFLHQIVEMTWAFCLPDQALNTETFKDLSVSWDILRKASKSFYTASAVFPGDIRQELGVLYAFCRATDDLCDDESVSVNERKKQLKLTSQFVSDLFSQKVSAPSAISWEIYSDQLPASCISAFKSFTCLRHVLEVEAIKELLNGYKWDLERRSVLNQDDLRQYSACVASSVGEMCTRIILAHSDKFYTQQETQWIIQRAREMGLVLQYTNIARDIVTDSKKLGRCYLPHDWLSENDIVMIQNGYAREIGEEKLLLLSHRLIQQADELMLIANKGIEKLPSHCQGGVRAACNVYASIGAKLKLHKQQYPSRAHVSNLKRIKIALFSVYNLYNAPTTIKQNRQEKM</sequence>
<reference evidence="20" key="1">
    <citation type="submission" date="2020-12" db="EMBL/GenBank/DDBJ databases">
        <title>Metabolic potential, ecology and presence of endohyphal bacteria is reflected in genomic diversity of Mucoromycotina.</title>
        <authorList>
            <person name="Muszewska A."/>
            <person name="Okrasinska A."/>
            <person name="Steczkiewicz K."/>
            <person name="Drgas O."/>
            <person name="Orlowska M."/>
            <person name="Perlinska-Lenart U."/>
            <person name="Aleksandrzak-Piekarczyk T."/>
            <person name="Szatraj K."/>
            <person name="Zielenkiewicz U."/>
            <person name="Pilsyk S."/>
            <person name="Malc E."/>
            <person name="Mieczkowski P."/>
            <person name="Kruszewska J.S."/>
            <person name="Biernat P."/>
            <person name="Pawlowska J."/>
        </authorList>
    </citation>
    <scope>NUCLEOTIDE SEQUENCE</scope>
    <source>
        <strain evidence="20">CBS 226.32</strain>
    </source>
</reference>
<evidence type="ECO:0000256" key="6">
    <source>
        <dbReference type="ARBA" id="ARBA00008406"/>
    </source>
</evidence>
<dbReference type="GO" id="GO:0004311">
    <property type="term" value="F:geranylgeranyl diphosphate synthase activity"/>
    <property type="evidence" value="ECO:0007669"/>
    <property type="project" value="InterPro"/>
</dbReference>
<evidence type="ECO:0000256" key="16">
    <source>
        <dbReference type="ARBA" id="ARBA00023268"/>
    </source>
</evidence>
<protein>
    <recommendedName>
        <fullName evidence="9">Bifunctional lycopene cyclase/phytoene synthase</fullName>
        <ecNumber evidence="8">2.5.1.32</ecNumber>
        <ecNumber evidence="7">5.5.1.19</ecNumber>
    </recommendedName>
</protein>
<feature type="transmembrane region" description="Helical" evidence="19">
    <location>
        <begin position="79"/>
        <end position="97"/>
    </location>
</feature>
<keyword evidence="11 19" id="KW-0812">Transmembrane</keyword>
<dbReference type="SFLD" id="SFLDS00005">
    <property type="entry name" value="Isoprenoid_Synthase_Type_I"/>
    <property type="match status" value="1"/>
</dbReference>
<evidence type="ECO:0000256" key="7">
    <source>
        <dbReference type="ARBA" id="ARBA00012242"/>
    </source>
</evidence>
<dbReference type="Gene3D" id="1.10.600.10">
    <property type="entry name" value="Farnesyl Diphosphate Synthase"/>
    <property type="match status" value="1"/>
</dbReference>
<dbReference type="PROSITE" id="PS01045">
    <property type="entry name" value="SQUALEN_PHYTOEN_SYN_2"/>
    <property type="match status" value="1"/>
</dbReference>
<proteinExistence type="inferred from homology"/>
<dbReference type="FunFam" id="1.10.600.10:FF:000020">
    <property type="entry name" value="Phytoene synthase"/>
    <property type="match status" value="1"/>
</dbReference>
<gene>
    <name evidence="20" type="ORF">INT46_004513</name>
</gene>
<evidence type="ECO:0000256" key="18">
    <source>
        <dbReference type="ARBA" id="ARBA00029335"/>
    </source>
</evidence>
<dbReference type="Proteomes" id="UP000650833">
    <property type="component" value="Unassembled WGS sequence"/>
</dbReference>
<dbReference type="UniPathway" id="UPA00802"/>
<dbReference type="GO" id="GO:0051996">
    <property type="term" value="F:squalene synthase [NAD(P)H] activity"/>
    <property type="evidence" value="ECO:0007669"/>
    <property type="project" value="InterPro"/>
</dbReference>
<comment type="catalytic activity">
    <reaction evidence="1">
        <text>2 (2E,6E,10E)-geranylgeranyl diphosphate = 15-cis-phytoene + 2 diphosphate</text>
        <dbReference type="Rhea" id="RHEA:34475"/>
        <dbReference type="ChEBI" id="CHEBI:27787"/>
        <dbReference type="ChEBI" id="CHEBI:33019"/>
        <dbReference type="ChEBI" id="CHEBI:58756"/>
        <dbReference type="EC" id="2.5.1.32"/>
    </reaction>
</comment>
<dbReference type="InterPro" id="IPR019845">
    <property type="entry name" value="Squalene/phytoene_synthase_CS"/>
</dbReference>
<comment type="pathway">
    <text evidence="4">Carotenoid biosynthesis; phytoene biosynthesis; all-trans-phytoene from geranylgeranyl diphosphate: step 1/1.</text>
</comment>
<evidence type="ECO:0000256" key="19">
    <source>
        <dbReference type="SAM" id="Phobius"/>
    </source>
</evidence>
<dbReference type="GO" id="GO:0016117">
    <property type="term" value="P:carotenoid biosynthetic process"/>
    <property type="evidence" value="ECO:0007669"/>
    <property type="project" value="UniProtKB-KW"/>
</dbReference>
<dbReference type="InterPro" id="IPR008949">
    <property type="entry name" value="Isoprenoid_synthase_dom_sf"/>
</dbReference>
<dbReference type="InterPro" id="IPR033904">
    <property type="entry name" value="Trans_IPPS_HH"/>
</dbReference>
<dbReference type="CDD" id="cd00683">
    <property type="entry name" value="Trans_IPPS_HH"/>
    <property type="match status" value="1"/>
</dbReference>
<keyword evidence="14 19" id="KW-0472">Membrane</keyword>
<dbReference type="UniPathway" id="UPA00799">
    <property type="reaction ID" value="UER00773"/>
</dbReference>
<comment type="catalytic activity">
    <reaction evidence="18">
        <text>all-trans-lycopene = gamma-carotene</text>
        <dbReference type="Rhea" id="RHEA:32219"/>
        <dbReference type="ChEBI" id="CHEBI:15948"/>
        <dbReference type="ChEBI" id="CHEBI:27740"/>
        <dbReference type="EC" id="5.5.1.19"/>
    </reaction>
</comment>
<dbReference type="OrthoDB" id="6600518at2759"/>
<keyword evidence="21" id="KW-1185">Reference proteome</keyword>
<comment type="caution">
    <text evidence="20">The sequence shown here is derived from an EMBL/GenBank/DDBJ whole genome shotgun (WGS) entry which is preliminary data.</text>
</comment>
<dbReference type="SFLD" id="SFLDG01212">
    <property type="entry name" value="Phytoene_synthase_like"/>
    <property type="match status" value="1"/>
</dbReference>
<dbReference type="EC" id="5.5.1.19" evidence="7"/>
<dbReference type="EC" id="2.5.1.32" evidence="8"/>
<dbReference type="InterPro" id="IPR017825">
    <property type="entry name" value="Lycopene_cyclase_dom"/>
</dbReference>
<name>A0A8H7RIZ6_9FUNG</name>
<dbReference type="InterPro" id="IPR002060">
    <property type="entry name" value="Squ/phyt_synthse"/>
</dbReference>
<feature type="transmembrane region" description="Helical" evidence="19">
    <location>
        <begin position="143"/>
        <end position="162"/>
    </location>
</feature>
<dbReference type="GO" id="GO:0045436">
    <property type="term" value="F:lycopene beta cyclase activity"/>
    <property type="evidence" value="ECO:0007669"/>
    <property type="project" value="UniProtKB-ARBA"/>
</dbReference>
<comment type="subcellular location">
    <subcellularLocation>
        <location evidence="2">Membrane</location>
        <topology evidence="2">Multi-pass membrane protein</topology>
    </subcellularLocation>
</comment>
<evidence type="ECO:0000256" key="15">
    <source>
        <dbReference type="ARBA" id="ARBA00023235"/>
    </source>
</evidence>
<dbReference type="SFLD" id="SFLDG01018">
    <property type="entry name" value="Squalene/Phytoene_Synthase_Lik"/>
    <property type="match status" value="1"/>
</dbReference>
<keyword evidence="10" id="KW-0808">Transferase</keyword>
<evidence type="ECO:0000256" key="13">
    <source>
        <dbReference type="ARBA" id="ARBA00022989"/>
    </source>
</evidence>
<keyword evidence="13 19" id="KW-1133">Transmembrane helix</keyword>
<dbReference type="EMBL" id="JAEPRC010000070">
    <property type="protein sequence ID" value="KAG2211137.1"/>
    <property type="molecule type" value="Genomic_DNA"/>
</dbReference>
<evidence type="ECO:0000313" key="20">
    <source>
        <dbReference type="EMBL" id="KAG2211137.1"/>
    </source>
</evidence>
<comment type="catalytic activity">
    <reaction evidence="17">
        <text>gamma-carotene = all-trans-beta-carotene</text>
        <dbReference type="Rhea" id="RHEA:32239"/>
        <dbReference type="ChEBI" id="CHEBI:17579"/>
        <dbReference type="ChEBI" id="CHEBI:27740"/>
        <dbReference type="EC" id="5.5.1.19"/>
    </reaction>
</comment>
<keyword evidence="15" id="KW-0413">Isomerase</keyword>
<comment type="similarity">
    <text evidence="6">In the C-terminal section; belongs to the phytoene/squalene synthase family.</text>
</comment>
<evidence type="ECO:0000256" key="3">
    <source>
        <dbReference type="ARBA" id="ARBA00005089"/>
    </source>
</evidence>
<dbReference type="SUPFAM" id="SSF48576">
    <property type="entry name" value="Terpenoid synthases"/>
    <property type="match status" value="1"/>
</dbReference>
<evidence type="ECO:0000256" key="12">
    <source>
        <dbReference type="ARBA" id="ARBA00022746"/>
    </source>
</evidence>
<evidence type="ECO:0000256" key="4">
    <source>
        <dbReference type="ARBA" id="ARBA00005172"/>
    </source>
</evidence>
<evidence type="ECO:0000256" key="2">
    <source>
        <dbReference type="ARBA" id="ARBA00004141"/>
    </source>
</evidence>
<keyword evidence="16" id="KW-0511">Multifunctional enzyme</keyword>
<dbReference type="NCBIfam" id="TIGR03462">
    <property type="entry name" value="CarR_dom_SF"/>
    <property type="match status" value="2"/>
</dbReference>